<comment type="caution">
    <text evidence="2">The sequence shown here is derived from an EMBL/GenBank/DDBJ whole genome shotgun (WGS) entry which is preliminary data.</text>
</comment>
<evidence type="ECO:0000256" key="1">
    <source>
        <dbReference type="SAM" id="Phobius"/>
    </source>
</evidence>
<organism evidence="2 3">
    <name type="scientific">Paractinoplanes deccanensis</name>
    <dbReference type="NCBI Taxonomy" id="113561"/>
    <lineage>
        <taxon>Bacteria</taxon>
        <taxon>Bacillati</taxon>
        <taxon>Actinomycetota</taxon>
        <taxon>Actinomycetes</taxon>
        <taxon>Micromonosporales</taxon>
        <taxon>Micromonosporaceae</taxon>
        <taxon>Paractinoplanes</taxon>
    </lineage>
</organism>
<evidence type="ECO:0000313" key="2">
    <source>
        <dbReference type="EMBL" id="GID77700.1"/>
    </source>
</evidence>
<reference evidence="2 3" key="1">
    <citation type="submission" date="2021-01" db="EMBL/GenBank/DDBJ databases">
        <title>Whole genome shotgun sequence of Actinoplanes deccanensis NBRC 13994.</title>
        <authorList>
            <person name="Komaki H."/>
            <person name="Tamura T."/>
        </authorList>
    </citation>
    <scope>NUCLEOTIDE SEQUENCE [LARGE SCALE GENOMIC DNA]</scope>
    <source>
        <strain evidence="2 3">NBRC 13994</strain>
    </source>
</reference>
<keyword evidence="1" id="KW-0472">Membrane</keyword>
<keyword evidence="1" id="KW-1133">Transmembrane helix</keyword>
<name>A0ABQ3YD34_9ACTN</name>
<keyword evidence="3" id="KW-1185">Reference proteome</keyword>
<sequence>MELSAESHRRWLTILRILTTTVQTGVAFLSALLPALPAWSGRRAISAPLAMEAK</sequence>
<evidence type="ECO:0000313" key="3">
    <source>
        <dbReference type="Proteomes" id="UP000609879"/>
    </source>
</evidence>
<protein>
    <submittedName>
        <fullName evidence="2">Uncharacterized protein</fullName>
    </submittedName>
</protein>
<proteinExistence type="predicted"/>
<dbReference type="Proteomes" id="UP000609879">
    <property type="component" value="Unassembled WGS sequence"/>
</dbReference>
<dbReference type="EMBL" id="BOMI01000125">
    <property type="protein sequence ID" value="GID77700.1"/>
    <property type="molecule type" value="Genomic_DNA"/>
</dbReference>
<feature type="transmembrane region" description="Helical" evidence="1">
    <location>
        <begin position="12"/>
        <end position="33"/>
    </location>
</feature>
<keyword evidence="1" id="KW-0812">Transmembrane</keyword>
<accession>A0ABQ3YD34</accession>
<gene>
    <name evidence="2" type="ORF">Ade02nite_63410</name>
</gene>